<dbReference type="GO" id="GO:0000160">
    <property type="term" value="P:phosphorelay signal transduction system"/>
    <property type="evidence" value="ECO:0007669"/>
    <property type="project" value="InterPro"/>
</dbReference>
<sequence length="268" mass="27810">MVGASGLAPRRRDGVALAAGGPVGAGKACAIVTVRVLIADDQELLRASLETVLGADERIDVIANVDDGDAAIEACRAHRVDVALMDVRMPRVNGIEATREIVALAAEGRLRTRVLVLTTFDLDEYVFAAIEAGASGFLTKDARPAELVDAICRVHDGDAVVAPRATAALLQHVRRAHAASGGGPACPGAPGGPTALAPLSPRERDVVSLLAAGASNDEIGERLYLTTNTVKTHVKSILAKLGLPDRIHVVIWAYEHGVVRPGEGVGPS</sequence>
<name>A0A6H9WTW4_9MICO</name>
<feature type="modified residue" description="4-aspartylphosphate" evidence="5">
    <location>
        <position position="86"/>
    </location>
</feature>
<dbReference type="PANTHER" id="PTHR43214">
    <property type="entry name" value="TWO-COMPONENT RESPONSE REGULATOR"/>
    <property type="match status" value="1"/>
</dbReference>
<dbReference type="Pfam" id="PF00196">
    <property type="entry name" value="GerE"/>
    <property type="match status" value="1"/>
</dbReference>
<feature type="domain" description="Response regulatory" evidence="7">
    <location>
        <begin position="35"/>
        <end position="155"/>
    </location>
</feature>
<dbReference type="PROSITE" id="PS50110">
    <property type="entry name" value="RESPONSE_REGULATORY"/>
    <property type="match status" value="1"/>
</dbReference>
<evidence type="ECO:0000259" key="6">
    <source>
        <dbReference type="PROSITE" id="PS50043"/>
    </source>
</evidence>
<gene>
    <name evidence="8" type="ORF">F8O04_09185</name>
</gene>
<dbReference type="PROSITE" id="PS50043">
    <property type="entry name" value="HTH_LUXR_2"/>
    <property type="match status" value="1"/>
</dbReference>
<keyword evidence="1 5" id="KW-0597">Phosphoprotein</keyword>
<evidence type="ECO:0000256" key="1">
    <source>
        <dbReference type="ARBA" id="ARBA00022553"/>
    </source>
</evidence>
<dbReference type="SUPFAM" id="SSF52172">
    <property type="entry name" value="CheY-like"/>
    <property type="match status" value="1"/>
</dbReference>
<organism evidence="8 9">
    <name type="scientific">Pseudoclavibacter endophyticus</name>
    <dbReference type="NCBI Taxonomy" id="1778590"/>
    <lineage>
        <taxon>Bacteria</taxon>
        <taxon>Bacillati</taxon>
        <taxon>Actinomycetota</taxon>
        <taxon>Actinomycetes</taxon>
        <taxon>Micrococcales</taxon>
        <taxon>Microbacteriaceae</taxon>
        <taxon>Pseudoclavibacter</taxon>
    </lineage>
</organism>
<dbReference type="SUPFAM" id="SSF46894">
    <property type="entry name" value="C-terminal effector domain of the bipartite response regulators"/>
    <property type="match status" value="1"/>
</dbReference>
<dbReference type="GO" id="GO:0006355">
    <property type="term" value="P:regulation of DNA-templated transcription"/>
    <property type="evidence" value="ECO:0007669"/>
    <property type="project" value="InterPro"/>
</dbReference>
<dbReference type="AlphaFoldDB" id="A0A6H9WTW4"/>
<dbReference type="GO" id="GO:0003677">
    <property type="term" value="F:DNA binding"/>
    <property type="evidence" value="ECO:0007669"/>
    <property type="project" value="UniProtKB-KW"/>
</dbReference>
<accession>A0A6H9WTW4</accession>
<evidence type="ECO:0000256" key="2">
    <source>
        <dbReference type="ARBA" id="ARBA00023015"/>
    </source>
</evidence>
<feature type="domain" description="HTH luxR-type" evidence="6">
    <location>
        <begin position="192"/>
        <end position="257"/>
    </location>
</feature>
<evidence type="ECO:0000313" key="8">
    <source>
        <dbReference type="EMBL" id="KAB1650337.1"/>
    </source>
</evidence>
<dbReference type="CDD" id="cd06170">
    <property type="entry name" value="LuxR_C_like"/>
    <property type="match status" value="1"/>
</dbReference>
<evidence type="ECO:0000259" key="7">
    <source>
        <dbReference type="PROSITE" id="PS50110"/>
    </source>
</evidence>
<proteinExistence type="predicted"/>
<evidence type="ECO:0000256" key="4">
    <source>
        <dbReference type="ARBA" id="ARBA00023163"/>
    </source>
</evidence>
<dbReference type="EMBL" id="WBJY01000001">
    <property type="protein sequence ID" value="KAB1650337.1"/>
    <property type="molecule type" value="Genomic_DNA"/>
</dbReference>
<dbReference type="InterPro" id="IPR001789">
    <property type="entry name" value="Sig_transdc_resp-reg_receiver"/>
</dbReference>
<keyword evidence="9" id="KW-1185">Reference proteome</keyword>
<keyword evidence="2" id="KW-0805">Transcription regulation</keyword>
<dbReference type="CDD" id="cd17535">
    <property type="entry name" value="REC_NarL-like"/>
    <property type="match status" value="1"/>
</dbReference>
<dbReference type="PRINTS" id="PR00038">
    <property type="entry name" value="HTHLUXR"/>
</dbReference>
<keyword evidence="4" id="KW-0804">Transcription</keyword>
<evidence type="ECO:0000313" key="9">
    <source>
        <dbReference type="Proteomes" id="UP000431744"/>
    </source>
</evidence>
<dbReference type="Proteomes" id="UP000431744">
    <property type="component" value="Unassembled WGS sequence"/>
</dbReference>
<dbReference type="PANTHER" id="PTHR43214:SF24">
    <property type="entry name" value="TRANSCRIPTIONAL REGULATORY PROTEIN NARL-RELATED"/>
    <property type="match status" value="1"/>
</dbReference>
<comment type="caution">
    <text evidence="8">The sequence shown here is derived from an EMBL/GenBank/DDBJ whole genome shotgun (WGS) entry which is preliminary data.</text>
</comment>
<protein>
    <submittedName>
        <fullName evidence="8">Response regulator transcription factor</fullName>
    </submittedName>
</protein>
<dbReference type="OrthoDB" id="9808843at2"/>
<dbReference type="InterPro" id="IPR039420">
    <property type="entry name" value="WalR-like"/>
</dbReference>
<dbReference type="SMART" id="SM00448">
    <property type="entry name" value="REC"/>
    <property type="match status" value="1"/>
</dbReference>
<dbReference type="InterPro" id="IPR011006">
    <property type="entry name" value="CheY-like_superfamily"/>
</dbReference>
<dbReference type="InterPro" id="IPR000792">
    <property type="entry name" value="Tscrpt_reg_LuxR_C"/>
</dbReference>
<evidence type="ECO:0000256" key="3">
    <source>
        <dbReference type="ARBA" id="ARBA00023125"/>
    </source>
</evidence>
<evidence type="ECO:0000256" key="5">
    <source>
        <dbReference type="PROSITE-ProRule" id="PRU00169"/>
    </source>
</evidence>
<dbReference type="Gene3D" id="3.40.50.2300">
    <property type="match status" value="1"/>
</dbReference>
<dbReference type="InterPro" id="IPR016032">
    <property type="entry name" value="Sig_transdc_resp-reg_C-effctor"/>
</dbReference>
<dbReference type="SMART" id="SM00421">
    <property type="entry name" value="HTH_LUXR"/>
    <property type="match status" value="1"/>
</dbReference>
<dbReference type="Pfam" id="PF00072">
    <property type="entry name" value="Response_reg"/>
    <property type="match status" value="1"/>
</dbReference>
<dbReference type="InterPro" id="IPR058245">
    <property type="entry name" value="NreC/VraR/RcsB-like_REC"/>
</dbReference>
<dbReference type="PROSITE" id="PS00622">
    <property type="entry name" value="HTH_LUXR_1"/>
    <property type="match status" value="1"/>
</dbReference>
<keyword evidence="3" id="KW-0238">DNA-binding</keyword>
<reference evidence="8 9" key="1">
    <citation type="submission" date="2019-09" db="EMBL/GenBank/DDBJ databases">
        <title>Phylogeny of genus Pseudoclavibacter and closely related genus.</title>
        <authorList>
            <person name="Li Y."/>
        </authorList>
    </citation>
    <scope>NUCLEOTIDE SEQUENCE [LARGE SCALE GENOMIC DNA]</scope>
    <source>
        <strain evidence="8 9">EGI 60007</strain>
    </source>
</reference>